<keyword evidence="2" id="KW-1185">Reference proteome</keyword>
<organism evidence="1 2">
    <name type="scientific">Theobroma cacao</name>
    <name type="common">Cacao</name>
    <name type="synonym">Cocoa</name>
    <dbReference type="NCBI Taxonomy" id="3641"/>
    <lineage>
        <taxon>Eukaryota</taxon>
        <taxon>Viridiplantae</taxon>
        <taxon>Streptophyta</taxon>
        <taxon>Embryophyta</taxon>
        <taxon>Tracheophyta</taxon>
        <taxon>Spermatophyta</taxon>
        <taxon>Magnoliopsida</taxon>
        <taxon>eudicotyledons</taxon>
        <taxon>Gunneridae</taxon>
        <taxon>Pentapetalae</taxon>
        <taxon>rosids</taxon>
        <taxon>malvids</taxon>
        <taxon>Malvales</taxon>
        <taxon>Malvaceae</taxon>
        <taxon>Byttnerioideae</taxon>
        <taxon>Theobroma</taxon>
    </lineage>
</organism>
<dbReference type="InterPro" id="IPR015424">
    <property type="entry name" value="PyrdxlP-dep_Trfase"/>
</dbReference>
<evidence type="ECO:0000313" key="2">
    <source>
        <dbReference type="Proteomes" id="UP000026915"/>
    </source>
</evidence>
<proteinExistence type="predicted"/>
<dbReference type="AlphaFoldDB" id="A0A061E4D4"/>
<gene>
    <name evidence="1" type="ORF">TCM_008180</name>
</gene>
<dbReference type="SUPFAM" id="SSF53383">
    <property type="entry name" value="PLP-dependent transferases"/>
    <property type="match status" value="1"/>
</dbReference>
<dbReference type="Gramene" id="EOX99497">
    <property type="protein sequence ID" value="EOX99497"/>
    <property type="gene ID" value="TCM_008180"/>
</dbReference>
<accession>A0A061E4D4</accession>
<dbReference type="HOGENOM" id="CLU_1043576_0_0_1"/>
<dbReference type="PANTHER" id="PTHR45744">
    <property type="entry name" value="TYROSINE AMINOTRANSFERASE"/>
    <property type="match status" value="1"/>
</dbReference>
<dbReference type="Gene3D" id="3.90.1150.10">
    <property type="entry name" value="Aspartate Aminotransferase, domain 1"/>
    <property type="match status" value="1"/>
</dbReference>
<dbReference type="eggNOG" id="KOG0259">
    <property type="taxonomic scope" value="Eukaryota"/>
</dbReference>
<evidence type="ECO:0000313" key="1">
    <source>
        <dbReference type="EMBL" id="EOX99497.1"/>
    </source>
</evidence>
<dbReference type="Proteomes" id="UP000026915">
    <property type="component" value="Chromosome 2"/>
</dbReference>
<dbReference type="STRING" id="3641.A0A061E4D4"/>
<dbReference type="InterPro" id="IPR015422">
    <property type="entry name" value="PyrdxlP-dep_Trfase_small"/>
</dbReference>
<protein>
    <submittedName>
        <fullName evidence="1">Tyrosine transaminase family protein</fullName>
    </submittedName>
</protein>
<dbReference type="InParanoid" id="A0A061E4D4"/>
<dbReference type="EMBL" id="CM001880">
    <property type="protein sequence ID" value="EOX99497.1"/>
    <property type="molecule type" value="Genomic_DNA"/>
</dbReference>
<name>A0A061E4D4_THECC</name>
<sequence length="267" mass="30315">MIPNAFLTTHMVGDGSSIRFWSNPWVGEVTLSKLFPKMFALTQNEERFPAMGAGLRENKTSKQVEEWRTLPCGIMKFNVVKQGWGVMRNKDGCVKIVLSKSIGVEDSSVAEIKAIESNSQNTVKWTNYSLEAPWRLKKCVLHTERLKKKIKRWEIKHIFRIAEQIKACLNIGSDPVTFIQGALPQNLEKTNKDFFSKYINILKQTSDILCDRIKEIPCITCPQKPKGSVFIMVKLDLSLLEGIDDDMDFCVKLAMGESVSILPVEED</sequence>
<reference evidence="1 2" key="1">
    <citation type="journal article" date="2013" name="Genome Biol.">
        <title>The genome sequence of the most widely cultivated cacao type and its use to identify candidate genes regulating pod color.</title>
        <authorList>
            <person name="Motamayor J.C."/>
            <person name="Mockaitis K."/>
            <person name="Schmutz J."/>
            <person name="Haiminen N."/>
            <person name="Iii D.L."/>
            <person name="Cornejo O."/>
            <person name="Findley S.D."/>
            <person name="Zheng P."/>
            <person name="Utro F."/>
            <person name="Royaert S."/>
            <person name="Saski C."/>
            <person name="Jenkins J."/>
            <person name="Podicheti R."/>
            <person name="Zhao M."/>
            <person name="Scheffler B.E."/>
            <person name="Stack J.C."/>
            <person name="Feltus F.A."/>
            <person name="Mustiga G.M."/>
            <person name="Amores F."/>
            <person name="Phillips W."/>
            <person name="Marelli J.P."/>
            <person name="May G.D."/>
            <person name="Shapiro H."/>
            <person name="Ma J."/>
            <person name="Bustamante C.D."/>
            <person name="Schnell R.J."/>
            <person name="Main D."/>
            <person name="Gilbert D."/>
            <person name="Parida L."/>
            <person name="Kuhn D.N."/>
        </authorList>
    </citation>
    <scope>NUCLEOTIDE SEQUENCE [LARGE SCALE GENOMIC DNA]</scope>
    <source>
        <strain evidence="2">cv. Matina 1-6</strain>
    </source>
</reference>
<dbReference type="PANTHER" id="PTHR45744:SF11">
    <property type="entry name" value="TYROSINE AMINOTRANSFERASE"/>
    <property type="match status" value="1"/>
</dbReference>